<dbReference type="Pfam" id="PF07686">
    <property type="entry name" value="V-set"/>
    <property type="match status" value="1"/>
</dbReference>
<keyword evidence="2" id="KW-1064">Adaptive immunity</keyword>
<dbReference type="Proteomes" id="UP000001075">
    <property type="component" value="Unassembled WGS sequence"/>
</dbReference>
<dbReference type="GO" id="GO:0002250">
    <property type="term" value="P:adaptive immune response"/>
    <property type="evidence" value="ECO:0007669"/>
    <property type="project" value="UniProtKB-KW"/>
</dbReference>
<dbReference type="InterPro" id="IPR036179">
    <property type="entry name" value="Ig-like_dom_sf"/>
</dbReference>
<dbReference type="PANTHER" id="PTHR23267">
    <property type="entry name" value="IMMUNOGLOBULIN LIGHT CHAIN"/>
    <property type="match status" value="1"/>
</dbReference>
<dbReference type="InterPro" id="IPR013783">
    <property type="entry name" value="Ig-like_fold"/>
</dbReference>
<dbReference type="FunCoup" id="G3IIZ3">
    <property type="interactions" value="212"/>
</dbReference>
<keyword evidence="3" id="KW-1015">Disulfide bond</keyword>
<gene>
    <name evidence="6" type="ORF">I79_023823</name>
</gene>
<evidence type="ECO:0000313" key="7">
    <source>
        <dbReference type="Proteomes" id="UP000001075"/>
    </source>
</evidence>
<dbReference type="PROSITE" id="PS50835">
    <property type="entry name" value="IG_LIKE"/>
    <property type="match status" value="1"/>
</dbReference>
<feature type="domain" description="Ig-like" evidence="5">
    <location>
        <begin position="14"/>
        <end position="129"/>
    </location>
</feature>
<dbReference type="SMART" id="SM00406">
    <property type="entry name" value="IGv"/>
    <property type="match status" value="1"/>
</dbReference>
<dbReference type="InterPro" id="IPR007110">
    <property type="entry name" value="Ig-like_dom"/>
</dbReference>
<dbReference type="STRING" id="10029.G3IIZ3"/>
<dbReference type="InterPro" id="IPR050150">
    <property type="entry name" value="IgV_Light_Chain"/>
</dbReference>
<accession>G3IIZ3</accession>
<dbReference type="InterPro" id="IPR003599">
    <property type="entry name" value="Ig_sub"/>
</dbReference>
<evidence type="ECO:0000313" key="6">
    <source>
        <dbReference type="EMBL" id="EGW08763.1"/>
    </source>
</evidence>
<evidence type="ECO:0000256" key="1">
    <source>
        <dbReference type="ARBA" id="ARBA00022859"/>
    </source>
</evidence>
<evidence type="ECO:0000256" key="3">
    <source>
        <dbReference type="ARBA" id="ARBA00023157"/>
    </source>
</evidence>
<dbReference type="FunFam" id="2.60.40.10:FF:001378">
    <property type="entry name" value="Immunoglobulin kappa variable 4-1"/>
    <property type="match status" value="1"/>
</dbReference>
<evidence type="ECO:0000259" key="5">
    <source>
        <dbReference type="PROSITE" id="PS50835"/>
    </source>
</evidence>
<reference evidence="6" key="1">
    <citation type="submission" date="2011-08" db="EMBL/GenBank/DDBJ databases">
        <title>The genomic sequence of the Chinese hamster ovary CHO-K1 cell line.</title>
        <authorList>
            <person name="Xu X."/>
            <person name="Nagarajan H."/>
            <person name="Lewis N.E."/>
            <person name="Pan S."/>
            <person name="Cai Z."/>
            <person name="Liu X."/>
            <person name="Chen W."/>
            <person name="Xie M."/>
            <person name="Wang W."/>
            <person name="Hammond S."/>
            <person name="Andersen M.R."/>
            <person name="Neff N."/>
            <person name="Passarelli B."/>
            <person name="Koh W."/>
            <person name="Fan C.H."/>
            <person name="Wang J."/>
            <person name="Gui Y."/>
            <person name="Lee K.H."/>
            <person name="Betenbaugh M.J."/>
            <person name="Quake S.R."/>
            <person name="Famili I."/>
            <person name="Palsson B.O."/>
            <person name="Wang J."/>
        </authorList>
    </citation>
    <scope>NUCLEOTIDE SEQUENCE</scope>
</reference>
<dbReference type="SUPFAM" id="SSF48726">
    <property type="entry name" value="Immunoglobulin"/>
    <property type="match status" value="1"/>
</dbReference>
<name>G3IIZ3_CRIGR</name>
<keyword evidence="1" id="KW-0391">Immunity</keyword>
<dbReference type="InParanoid" id="G3IIZ3"/>
<protein>
    <recommendedName>
        <fullName evidence="5">Ig-like domain-containing protein</fullName>
    </recommendedName>
</protein>
<dbReference type="AlphaFoldDB" id="G3IIZ3"/>
<evidence type="ECO:0000256" key="2">
    <source>
        <dbReference type="ARBA" id="ARBA00023130"/>
    </source>
</evidence>
<dbReference type="GO" id="GO:0019814">
    <property type="term" value="C:immunoglobulin complex"/>
    <property type="evidence" value="ECO:0007669"/>
    <property type="project" value="UniProtKB-KW"/>
</dbReference>
<proteinExistence type="predicted"/>
<sequence length="146" mass="15904">MSLLLWVSGICGDIMLTQSPSSVAVSEGEKVSINCKASQNLFGSNSKKNRLAWYQQKAGQSPKLLIYWGSTRHTGVPDRFVGTGSETDFTLTISSVQAEDMGDYYCLQDHTSPPTVLQPPTKTSSENLTSCSHYTQTWTCTLPSSA</sequence>
<dbReference type="Gene3D" id="2.60.40.10">
    <property type="entry name" value="Immunoglobulins"/>
    <property type="match status" value="1"/>
</dbReference>
<organism evidence="6 7">
    <name type="scientific">Cricetulus griseus</name>
    <name type="common">Chinese hamster</name>
    <name type="synonym">Cricetulus barabensis griseus</name>
    <dbReference type="NCBI Taxonomy" id="10029"/>
    <lineage>
        <taxon>Eukaryota</taxon>
        <taxon>Metazoa</taxon>
        <taxon>Chordata</taxon>
        <taxon>Craniata</taxon>
        <taxon>Vertebrata</taxon>
        <taxon>Euteleostomi</taxon>
        <taxon>Mammalia</taxon>
        <taxon>Eutheria</taxon>
        <taxon>Euarchontoglires</taxon>
        <taxon>Glires</taxon>
        <taxon>Rodentia</taxon>
        <taxon>Myomorpha</taxon>
        <taxon>Muroidea</taxon>
        <taxon>Cricetidae</taxon>
        <taxon>Cricetinae</taxon>
        <taxon>Cricetulus</taxon>
    </lineage>
</organism>
<evidence type="ECO:0000256" key="4">
    <source>
        <dbReference type="ARBA" id="ARBA00043265"/>
    </source>
</evidence>
<dbReference type="InterPro" id="IPR013106">
    <property type="entry name" value="Ig_V-set"/>
</dbReference>
<keyword evidence="4" id="KW-1280">Immunoglobulin</keyword>
<dbReference type="SMART" id="SM00409">
    <property type="entry name" value="IG"/>
    <property type="match status" value="1"/>
</dbReference>
<dbReference type="EMBL" id="JH003156">
    <property type="protein sequence ID" value="EGW08763.1"/>
    <property type="molecule type" value="Genomic_DNA"/>
</dbReference>